<comment type="cofactor">
    <cofactor evidence="7">
        <name>Zn(2+)</name>
        <dbReference type="ChEBI" id="CHEBI:29105"/>
    </cofactor>
    <text evidence="7">Binds 1 zinc ion per subunit.</text>
</comment>
<sequence length="513" mass="59703">MINKNNKDFYFVCIKFFENDTNIVDKLNNFFIFFESKNIKNDKNYFNFLETHNELSLLKYYDFVDFNDVNNINFNTYWENHIENYIDFEVYNNLSFFYFVNNIDRRYIVPGMRVKHLWFQCDNCEGLNYKSYIREEFFVCEICGIHMKINSQERINLLLDQNSWKPFEKDKNLFIVDPIDFDLNFEKENKLPDEVILVLKDVIKELNLDKEAIKELGFESYDREILLRLGYNDLFRESIESEKLSKNELIENKLDNKNNTNININTNTKNESDDNESDDNESDDNESDKESKEFEVYPGPEFGVYTSSEFEDDSIYNSNFDTYIDNLIYHVRTTGFIEAVQTGIGKLNGVLIAIGFMDFSFIGGSMGSVVGEKLTRLIEYATEKSLPIIIICASGGARMQEGILSLMQMAKISSALYYYKLKKNSLYISILTSPTTGGVTASFGMLGDIIIAEPDAYIAFAGKRVIEKVLNIEVPEGLQEAEYLYEKGSCDLLVPRNLFKETIMEIFKFHGIY</sequence>
<dbReference type="InterPro" id="IPR000438">
    <property type="entry name" value="Acetyl_CoA_COase_Trfase_b_su"/>
</dbReference>
<protein>
    <recommendedName>
        <fullName evidence="7">Acetyl-coenzyme A carboxylase carboxyl transferase subunit beta</fullName>
        <shortName evidence="7">ACCase subunit beta</shortName>
        <shortName evidence="7">Acetyl-CoA carboxylase carboxyltransferase subunit beta</shortName>
        <ecNumber evidence="7">2.1.3.15</ecNumber>
    </recommendedName>
</protein>
<evidence type="ECO:0000256" key="5">
    <source>
        <dbReference type="ARBA" id="ARBA00022833"/>
    </source>
</evidence>
<dbReference type="Gene3D" id="3.90.226.10">
    <property type="entry name" value="2-enoyl-CoA Hydratase, Chain A, domain 1"/>
    <property type="match status" value="2"/>
</dbReference>
<accession>A0A0X9M926</accession>
<geneLocation type="plastid" evidence="10"/>
<comment type="similarity">
    <text evidence="7">Belongs to the AccD/PCCB family.</text>
</comment>
<evidence type="ECO:0000259" key="9">
    <source>
        <dbReference type="PROSITE" id="PS50980"/>
    </source>
</evidence>
<feature type="domain" description="CoA carboxyltransferase N-terminal" evidence="9">
    <location>
        <begin position="266"/>
        <end position="513"/>
    </location>
</feature>
<evidence type="ECO:0000256" key="3">
    <source>
        <dbReference type="ARBA" id="ARBA00022741"/>
    </source>
</evidence>
<dbReference type="AlphaFoldDB" id="A0A0X9M926"/>
<dbReference type="PRINTS" id="PR01070">
    <property type="entry name" value="ACCCTRFRASEB"/>
</dbReference>
<evidence type="ECO:0000256" key="7">
    <source>
        <dbReference type="HAMAP-Rule" id="MF_01395"/>
    </source>
</evidence>
<feature type="binding site" evidence="7">
    <location>
        <position position="121"/>
    </location>
    <ligand>
        <name>Zn(2+)</name>
        <dbReference type="ChEBI" id="CHEBI:29105"/>
    </ligand>
</feature>
<dbReference type="GO" id="GO:0016743">
    <property type="term" value="F:carboxyl- or carbamoyltransferase activity"/>
    <property type="evidence" value="ECO:0007669"/>
    <property type="project" value="UniProtKB-UniRule"/>
</dbReference>
<dbReference type="GO" id="GO:0009317">
    <property type="term" value="C:acetyl-CoA carboxylase complex"/>
    <property type="evidence" value="ECO:0007669"/>
    <property type="project" value="InterPro"/>
</dbReference>
<dbReference type="HAMAP" id="MF_01395">
    <property type="entry name" value="AcetylCoA_CT_beta"/>
    <property type="match status" value="1"/>
</dbReference>
<dbReference type="PANTHER" id="PTHR42995:SF5">
    <property type="entry name" value="ACETYL-COENZYME A CARBOXYLASE CARBOXYL TRANSFERASE SUBUNIT BETA, CHLOROPLASTIC"/>
    <property type="match status" value="1"/>
</dbReference>
<evidence type="ECO:0000256" key="4">
    <source>
        <dbReference type="ARBA" id="ARBA00022771"/>
    </source>
</evidence>
<dbReference type="InterPro" id="IPR034733">
    <property type="entry name" value="AcCoA_carboxyl_beta"/>
</dbReference>
<dbReference type="RefSeq" id="YP_009231663.1">
    <property type="nucleotide sequence ID" value="NC_029358.1"/>
</dbReference>
<dbReference type="GO" id="GO:0006633">
    <property type="term" value="P:fatty acid biosynthetic process"/>
    <property type="evidence" value="ECO:0007669"/>
    <property type="project" value="UniProtKB-KW"/>
</dbReference>
<evidence type="ECO:0000256" key="1">
    <source>
        <dbReference type="ARBA" id="ARBA00011842"/>
    </source>
</evidence>
<keyword evidence="7" id="KW-0275">Fatty acid biosynthesis</keyword>
<comment type="catalytic activity">
    <reaction evidence="7">
        <text>N(6)-carboxybiotinyl-L-lysyl-[protein] + acetyl-CoA = N(6)-biotinyl-L-lysyl-[protein] + malonyl-CoA</text>
        <dbReference type="Rhea" id="RHEA:54728"/>
        <dbReference type="Rhea" id="RHEA-COMP:10505"/>
        <dbReference type="Rhea" id="RHEA-COMP:10506"/>
        <dbReference type="ChEBI" id="CHEBI:57288"/>
        <dbReference type="ChEBI" id="CHEBI:57384"/>
        <dbReference type="ChEBI" id="CHEBI:83144"/>
        <dbReference type="ChEBI" id="CHEBI:83145"/>
        <dbReference type="EC" id="2.1.3.15"/>
    </reaction>
</comment>
<organism evidence="10">
    <name type="scientific">Hydnora visseri</name>
    <name type="common">Visser's hydnora</name>
    <name type="synonym">Subterranean holoparasitic plant</name>
    <dbReference type="NCBI Taxonomy" id="1329980"/>
    <lineage>
        <taxon>Eukaryota</taxon>
        <taxon>Viridiplantae</taxon>
        <taxon>Streptophyta</taxon>
        <taxon>Embryophyta</taxon>
        <taxon>Tracheophyta</taxon>
        <taxon>Spermatophyta</taxon>
        <taxon>Magnoliopsida</taxon>
        <taxon>Magnoliidae</taxon>
        <taxon>Piperales</taxon>
        <taxon>Hydnoraceae</taxon>
        <taxon>Hydnora</taxon>
    </lineage>
</organism>
<dbReference type="GO" id="GO:0003989">
    <property type="term" value="F:acetyl-CoA carboxylase activity"/>
    <property type="evidence" value="ECO:0007669"/>
    <property type="project" value="InterPro"/>
</dbReference>
<dbReference type="InterPro" id="IPR011762">
    <property type="entry name" value="COA_CT_N"/>
</dbReference>
<dbReference type="UniPathway" id="UPA00655">
    <property type="reaction ID" value="UER00711"/>
</dbReference>
<feature type="region of interest" description="Disordered" evidence="8">
    <location>
        <begin position="257"/>
        <end position="294"/>
    </location>
</feature>
<keyword evidence="4 7" id="KW-0863">Zinc-finger</keyword>
<name>A0A0X9M926_HYDVS</name>
<keyword evidence="2 7" id="KW-0808">Transferase</keyword>
<dbReference type="SUPFAM" id="SSF52096">
    <property type="entry name" value="ClpP/crotonase"/>
    <property type="match status" value="2"/>
</dbReference>
<dbReference type="Pfam" id="PF01039">
    <property type="entry name" value="Carboxyl_trans"/>
    <property type="match status" value="1"/>
</dbReference>
<proteinExistence type="inferred from homology"/>
<dbReference type="PANTHER" id="PTHR42995">
    <property type="entry name" value="ACETYL-COENZYME A CARBOXYLASE CARBOXYL TRANSFERASE SUBUNIT BETA, CHLOROPLASTIC"/>
    <property type="match status" value="1"/>
</dbReference>
<dbReference type="GO" id="GO:0008270">
    <property type="term" value="F:zinc ion binding"/>
    <property type="evidence" value="ECO:0007669"/>
    <property type="project" value="UniProtKB-UniRule"/>
</dbReference>
<dbReference type="GO" id="GO:2001295">
    <property type="term" value="P:malonyl-CoA biosynthetic process"/>
    <property type="evidence" value="ECO:0007669"/>
    <property type="project" value="UniProtKB-UniRule"/>
</dbReference>
<reference evidence="10" key="1">
    <citation type="journal article" date="2016" name="Genome Biol. Evol.">
        <title>Detecting and Characterizing the Highly Divergent Plastid Genome of the Nonphotosynthetic Parasitic Plant Hydnora visseri (Hydnoraceae).</title>
        <authorList>
            <person name="Naumann J."/>
            <person name="Der J.P."/>
            <person name="Wafula E.K."/>
            <person name="Jones S.S."/>
            <person name="Wagner S.T."/>
            <person name="Honaas L.A."/>
            <person name="Ralph P.E."/>
            <person name="Bolin J.F."/>
            <person name="Maass E."/>
            <person name="Neinhuis C."/>
            <person name="Wanke S."/>
            <person name="dePamphilis C.W."/>
        </authorList>
    </citation>
    <scope>NUCLEOTIDE SEQUENCE</scope>
</reference>
<evidence type="ECO:0000256" key="6">
    <source>
        <dbReference type="ARBA" id="ARBA00022840"/>
    </source>
</evidence>
<keyword evidence="5 7" id="KW-0862">Zinc</keyword>
<comment type="subunit">
    <text evidence="1">Acetyl-CoA carboxylase is a heterohexamer composed of biotin carboxyl carrier protein, biotin carboxylase and 2 subunits each of ACCase subunit alpha and ACCase plastid-coded subunit beta (accD).</text>
</comment>
<keyword evidence="7" id="KW-0444">Lipid biosynthesis</keyword>
<feature type="binding site" evidence="7">
    <location>
        <position position="140"/>
    </location>
    <ligand>
        <name>Zn(2+)</name>
        <dbReference type="ChEBI" id="CHEBI:29105"/>
    </ligand>
</feature>
<dbReference type="EC" id="2.1.3.15" evidence="7"/>
<keyword evidence="7" id="KW-0479">Metal-binding</keyword>
<comment type="subunit">
    <text evidence="7">Acetyl-CoA carboxylase is a heterohexamer composed of biotin carboxyl carrier protein (AccB), biotin carboxylase (AccC) and two subunits each of ACCase subunit alpha (AccA) and ACCase subunit beta (AccD).</text>
</comment>
<keyword evidence="10" id="KW-0934">Plastid</keyword>
<gene>
    <name evidence="7 10" type="primary">accD</name>
    <name evidence="10" type="ORF">AP062_005</name>
</gene>
<evidence type="ECO:0000313" key="10">
    <source>
        <dbReference type="EMBL" id="ALZ49981.1"/>
    </source>
</evidence>
<keyword evidence="6 7" id="KW-0067">ATP-binding</keyword>
<keyword evidence="3 7" id="KW-0547">Nucleotide-binding</keyword>
<dbReference type="GO" id="GO:0009507">
    <property type="term" value="C:chloroplast"/>
    <property type="evidence" value="ECO:0007669"/>
    <property type="project" value="TreeGrafter"/>
</dbReference>
<evidence type="ECO:0000256" key="2">
    <source>
        <dbReference type="ARBA" id="ARBA00022679"/>
    </source>
</evidence>
<feature type="binding site" evidence="7">
    <location>
        <position position="143"/>
    </location>
    <ligand>
        <name>Zn(2+)</name>
        <dbReference type="ChEBI" id="CHEBI:29105"/>
    </ligand>
</feature>
<dbReference type="EMBL" id="KT970098">
    <property type="protein sequence ID" value="ALZ49981.1"/>
    <property type="molecule type" value="Genomic_DNA"/>
</dbReference>
<feature type="binding site" evidence="7">
    <location>
        <position position="124"/>
    </location>
    <ligand>
        <name>Zn(2+)</name>
        <dbReference type="ChEBI" id="CHEBI:29105"/>
    </ligand>
</feature>
<keyword evidence="7" id="KW-0443">Lipid metabolism</keyword>
<feature type="compositionally biased region" description="Low complexity" evidence="8">
    <location>
        <begin position="257"/>
        <end position="269"/>
    </location>
</feature>
<feature type="compositionally biased region" description="Acidic residues" evidence="8">
    <location>
        <begin position="273"/>
        <end position="287"/>
    </location>
</feature>
<comment type="function">
    <text evidence="7">Component of the acetyl coenzyme A carboxylase (ACC) complex. Biotin carboxylase (BC) catalyzes the carboxylation of biotin on its carrier protein (BCCP) and then the CO(2) group is transferred by the transcarboxylase to acetyl-CoA to form malonyl-CoA.</text>
</comment>
<feature type="zinc finger region" description="C4-type" evidence="7">
    <location>
        <begin position="121"/>
        <end position="143"/>
    </location>
</feature>
<dbReference type="PROSITE" id="PS50980">
    <property type="entry name" value="COA_CT_NTER"/>
    <property type="match status" value="1"/>
</dbReference>
<dbReference type="InterPro" id="IPR029045">
    <property type="entry name" value="ClpP/crotonase-like_dom_sf"/>
</dbReference>
<comment type="pathway">
    <text evidence="7">Lipid metabolism; malonyl-CoA biosynthesis; malonyl-CoA from acetyl-CoA: step 1/1.</text>
</comment>
<evidence type="ECO:0000256" key="8">
    <source>
        <dbReference type="SAM" id="MobiDB-lite"/>
    </source>
</evidence>
<keyword evidence="7" id="KW-0276">Fatty acid metabolism</keyword>
<dbReference type="GO" id="GO:0005524">
    <property type="term" value="F:ATP binding"/>
    <property type="evidence" value="ECO:0007669"/>
    <property type="project" value="UniProtKB-KW"/>
</dbReference>
<dbReference type="GeneID" id="26900237"/>